<organism evidence="8 9">
    <name type="scientific">Sphingomonas crocodyli</name>
    <dbReference type="NCBI Taxonomy" id="1979270"/>
    <lineage>
        <taxon>Bacteria</taxon>
        <taxon>Pseudomonadati</taxon>
        <taxon>Pseudomonadota</taxon>
        <taxon>Alphaproteobacteria</taxon>
        <taxon>Sphingomonadales</taxon>
        <taxon>Sphingomonadaceae</taxon>
        <taxon>Sphingomonas</taxon>
    </lineage>
</organism>
<comment type="subcellular location">
    <subcellularLocation>
        <location evidence="1">Membrane</location>
        <topology evidence="1">Multi-pass membrane protein</topology>
    </subcellularLocation>
</comment>
<evidence type="ECO:0000313" key="8">
    <source>
        <dbReference type="EMBL" id="RVT94055.1"/>
    </source>
</evidence>
<dbReference type="GO" id="GO:0022857">
    <property type="term" value="F:transmembrane transporter activity"/>
    <property type="evidence" value="ECO:0007669"/>
    <property type="project" value="InterPro"/>
</dbReference>
<feature type="transmembrane region" description="Helical" evidence="6">
    <location>
        <begin position="308"/>
        <end position="327"/>
    </location>
</feature>
<dbReference type="InterPro" id="IPR001958">
    <property type="entry name" value="Tet-R_TetA/multi-R_MdtG-like"/>
</dbReference>
<evidence type="ECO:0000259" key="7">
    <source>
        <dbReference type="PROSITE" id="PS50850"/>
    </source>
</evidence>
<proteinExistence type="predicted"/>
<keyword evidence="5 6" id="KW-0472">Membrane</keyword>
<sequence>MPPRANRAAIAFILVTAMLDVMAMGLVIPVLPTLITEFAGSNAAAGEWNGVLVALWAMMQFVCSPLIGSLSDRYGRRPVILISTAGLAADWVMMALAPSMAWLVIGRIIGGITSSSFTAVNAYMADITPPEGRARAYGLIGAAFGAGFVIGPALGGMLGEIGPRVPFWSAAALSGIAFLYGLFVLPESLPKDRRMAFSWKRANPVGALTLLRSHPELASLATVNFLVYFSHHVFAAVYVLYADQRYGIGTFAVGLLLAGAGVLDMLVQGLVVGPVTKRLGDRATMLIGLFGGALGLAVIAFATSPLVFALGLIPNACWGLAMPTIQAMMTRRVSEREQGQLQGANNSVGAIAGIGSPIFFGWVYAMTITTHPWAAFGIAAAVLLAAAGVGALVHRKSEE</sequence>
<evidence type="ECO:0000256" key="5">
    <source>
        <dbReference type="ARBA" id="ARBA00023136"/>
    </source>
</evidence>
<dbReference type="PRINTS" id="PR01035">
    <property type="entry name" value="TCRTETA"/>
</dbReference>
<protein>
    <submittedName>
        <fullName evidence="8">MFS transporter</fullName>
    </submittedName>
</protein>
<keyword evidence="3 6" id="KW-0812">Transmembrane</keyword>
<reference evidence="8 9" key="1">
    <citation type="submission" date="2019-01" db="EMBL/GenBank/DDBJ databases">
        <authorList>
            <person name="Chen W.-M."/>
        </authorList>
    </citation>
    <scope>NUCLEOTIDE SEQUENCE [LARGE SCALE GENOMIC DNA]</scope>
    <source>
        <strain evidence="8 9">CCP-7</strain>
    </source>
</reference>
<dbReference type="InterPro" id="IPR011701">
    <property type="entry name" value="MFS"/>
</dbReference>
<dbReference type="InterPro" id="IPR020846">
    <property type="entry name" value="MFS_dom"/>
</dbReference>
<dbReference type="PANTHER" id="PTHR23504">
    <property type="entry name" value="MAJOR FACILITATOR SUPERFAMILY DOMAIN-CONTAINING PROTEIN 10"/>
    <property type="match status" value="1"/>
</dbReference>
<dbReference type="GO" id="GO:0016020">
    <property type="term" value="C:membrane"/>
    <property type="evidence" value="ECO:0007669"/>
    <property type="project" value="UniProtKB-SubCell"/>
</dbReference>
<dbReference type="AlphaFoldDB" id="A0A437M949"/>
<evidence type="ECO:0000256" key="6">
    <source>
        <dbReference type="SAM" id="Phobius"/>
    </source>
</evidence>
<gene>
    <name evidence="8" type="ORF">EOD43_09425</name>
</gene>
<keyword evidence="2" id="KW-0813">Transport</keyword>
<feature type="transmembrane region" description="Helical" evidence="6">
    <location>
        <begin position="283"/>
        <end position="302"/>
    </location>
</feature>
<evidence type="ECO:0000256" key="3">
    <source>
        <dbReference type="ARBA" id="ARBA00022692"/>
    </source>
</evidence>
<name>A0A437M949_9SPHN</name>
<feature type="transmembrane region" description="Helical" evidence="6">
    <location>
        <begin position="348"/>
        <end position="367"/>
    </location>
</feature>
<dbReference type="EMBL" id="SACN01000001">
    <property type="protein sequence ID" value="RVT94055.1"/>
    <property type="molecule type" value="Genomic_DNA"/>
</dbReference>
<dbReference type="OrthoDB" id="9764259at2"/>
<feature type="domain" description="Major facilitator superfamily (MFS) profile" evidence="7">
    <location>
        <begin position="9"/>
        <end position="398"/>
    </location>
</feature>
<dbReference type="Gene3D" id="1.20.1250.20">
    <property type="entry name" value="MFS general substrate transporter like domains"/>
    <property type="match status" value="1"/>
</dbReference>
<keyword evidence="4 6" id="KW-1133">Transmembrane helix</keyword>
<comment type="caution">
    <text evidence="8">The sequence shown here is derived from an EMBL/GenBank/DDBJ whole genome shotgun (WGS) entry which is preliminary data.</text>
</comment>
<feature type="transmembrane region" description="Helical" evidence="6">
    <location>
        <begin position="136"/>
        <end position="159"/>
    </location>
</feature>
<dbReference type="InterPro" id="IPR036259">
    <property type="entry name" value="MFS_trans_sf"/>
</dbReference>
<feature type="transmembrane region" description="Helical" evidence="6">
    <location>
        <begin position="48"/>
        <end position="67"/>
    </location>
</feature>
<evidence type="ECO:0000256" key="4">
    <source>
        <dbReference type="ARBA" id="ARBA00022989"/>
    </source>
</evidence>
<feature type="transmembrane region" description="Helical" evidence="6">
    <location>
        <begin position="373"/>
        <end position="393"/>
    </location>
</feature>
<feature type="transmembrane region" description="Helical" evidence="6">
    <location>
        <begin position="104"/>
        <end position="124"/>
    </location>
</feature>
<accession>A0A437M949</accession>
<dbReference type="CDD" id="cd17388">
    <property type="entry name" value="MFS_TetA"/>
    <property type="match status" value="1"/>
</dbReference>
<dbReference type="Pfam" id="PF07690">
    <property type="entry name" value="MFS_1"/>
    <property type="match status" value="1"/>
</dbReference>
<feature type="transmembrane region" description="Helical" evidence="6">
    <location>
        <begin position="247"/>
        <end position="271"/>
    </location>
</feature>
<dbReference type="PANTHER" id="PTHR23504:SF15">
    <property type="entry name" value="MAJOR FACILITATOR SUPERFAMILY (MFS) PROFILE DOMAIN-CONTAINING PROTEIN"/>
    <property type="match status" value="1"/>
</dbReference>
<feature type="transmembrane region" description="Helical" evidence="6">
    <location>
        <begin position="7"/>
        <end position="28"/>
    </location>
</feature>
<evidence type="ECO:0000313" key="9">
    <source>
        <dbReference type="Proteomes" id="UP000282971"/>
    </source>
</evidence>
<evidence type="ECO:0000256" key="2">
    <source>
        <dbReference type="ARBA" id="ARBA00022448"/>
    </source>
</evidence>
<evidence type="ECO:0000256" key="1">
    <source>
        <dbReference type="ARBA" id="ARBA00004141"/>
    </source>
</evidence>
<keyword evidence="9" id="KW-1185">Reference proteome</keyword>
<dbReference type="RefSeq" id="WP_127744691.1">
    <property type="nucleotide sequence ID" value="NZ_SACN01000001.1"/>
</dbReference>
<dbReference type="Proteomes" id="UP000282971">
    <property type="component" value="Unassembled WGS sequence"/>
</dbReference>
<feature type="transmembrane region" description="Helical" evidence="6">
    <location>
        <begin position="79"/>
        <end position="98"/>
    </location>
</feature>
<dbReference type="SUPFAM" id="SSF103473">
    <property type="entry name" value="MFS general substrate transporter"/>
    <property type="match status" value="1"/>
</dbReference>
<feature type="transmembrane region" description="Helical" evidence="6">
    <location>
        <begin position="165"/>
        <end position="185"/>
    </location>
</feature>
<dbReference type="PROSITE" id="PS50850">
    <property type="entry name" value="MFS"/>
    <property type="match status" value="1"/>
</dbReference>
<feature type="transmembrane region" description="Helical" evidence="6">
    <location>
        <begin position="217"/>
        <end position="241"/>
    </location>
</feature>